<evidence type="ECO:0000313" key="2">
    <source>
        <dbReference type="EMBL" id="PIK54014.1"/>
    </source>
</evidence>
<evidence type="ECO:0000256" key="1">
    <source>
        <dbReference type="SAM" id="Coils"/>
    </source>
</evidence>
<proteinExistence type="predicted"/>
<evidence type="ECO:0000313" key="3">
    <source>
        <dbReference type="Proteomes" id="UP000230750"/>
    </source>
</evidence>
<name>A0A2G8L171_STIJA</name>
<organism evidence="2 3">
    <name type="scientific">Stichopus japonicus</name>
    <name type="common">Sea cucumber</name>
    <dbReference type="NCBI Taxonomy" id="307972"/>
    <lineage>
        <taxon>Eukaryota</taxon>
        <taxon>Metazoa</taxon>
        <taxon>Echinodermata</taxon>
        <taxon>Eleutherozoa</taxon>
        <taxon>Echinozoa</taxon>
        <taxon>Holothuroidea</taxon>
        <taxon>Aspidochirotacea</taxon>
        <taxon>Aspidochirotida</taxon>
        <taxon>Stichopodidae</taxon>
        <taxon>Apostichopus</taxon>
    </lineage>
</organism>
<reference evidence="2 3" key="1">
    <citation type="journal article" date="2017" name="PLoS Biol.">
        <title>The sea cucumber genome provides insights into morphological evolution and visceral regeneration.</title>
        <authorList>
            <person name="Zhang X."/>
            <person name="Sun L."/>
            <person name="Yuan J."/>
            <person name="Sun Y."/>
            <person name="Gao Y."/>
            <person name="Zhang L."/>
            <person name="Li S."/>
            <person name="Dai H."/>
            <person name="Hamel J.F."/>
            <person name="Liu C."/>
            <person name="Yu Y."/>
            <person name="Liu S."/>
            <person name="Lin W."/>
            <person name="Guo K."/>
            <person name="Jin S."/>
            <person name="Xu P."/>
            <person name="Storey K.B."/>
            <person name="Huan P."/>
            <person name="Zhang T."/>
            <person name="Zhou Y."/>
            <person name="Zhang J."/>
            <person name="Lin C."/>
            <person name="Li X."/>
            <person name="Xing L."/>
            <person name="Huo D."/>
            <person name="Sun M."/>
            <person name="Wang L."/>
            <person name="Mercier A."/>
            <person name="Li F."/>
            <person name="Yang H."/>
            <person name="Xiang J."/>
        </authorList>
    </citation>
    <scope>NUCLEOTIDE SEQUENCE [LARGE SCALE GENOMIC DNA]</scope>
    <source>
        <strain evidence="2">Shaxun</strain>
        <tissue evidence="2">Muscle</tissue>
    </source>
</reference>
<dbReference type="AlphaFoldDB" id="A0A2G8L171"/>
<dbReference type="EMBL" id="MRZV01000267">
    <property type="protein sequence ID" value="PIK54014.1"/>
    <property type="molecule type" value="Genomic_DNA"/>
</dbReference>
<gene>
    <name evidence="2" type="ORF">BSL78_09099</name>
</gene>
<keyword evidence="3" id="KW-1185">Reference proteome</keyword>
<protein>
    <submittedName>
        <fullName evidence="2">Uncharacterized protein</fullName>
    </submittedName>
</protein>
<feature type="coiled-coil region" evidence="1">
    <location>
        <begin position="5"/>
        <end position="370"/>
    </location>
</feature>
<sequence>MTEEKLKLEETIHGLSKQKTEMEDNMKEKKGELEKILEEKNQLAARDNQELEDLLKEVQSLNEQRTADICNFEEEIKQRGEKIEGLTREKVELMTKMEKFESENKNTVEEKEKKIDELINEKGVLYEKLEDMQKHVINLESSHADKDAKLLEMDAVDNQKLEKSVESLSNLQKELMEMEDKNTALTVHVTYMEGVEDTNKILQSEKTSLETSNDQLSTENTVLEDKLISLEKKILQWERSEREHKQKIESNDARILELEGLLANCQESSHKASSLQEEVSKLELELVQQKSDSKAEIEKLMGNINMLMESNDDLKAQLENAGTNADKLQNQLVTITDESRKKVFHLEAELEREIQCKEELDKAKRTLEKEFSC</sequence>
<dbReference type="Proteomes" id="UP000230750">
    <property type="component" value="Unassembled WGS sequence"/>
</dbReference>
<keyword evidence="1" id="KW-0175">Coiled coil</keyword>
<accession>A0A2G8L171</accession>
<comment type="caution">
    <text evidence="2">The sequence shown here is derived from an EMBL/GenBank/DDBJ whole genome shotgun (WGS) entry which is preliminary data.</text>
</comment>